<dbReference type="GO" id="GO:0005524">
    <property type="term" value="F:ATP binding"/>
    <property type="evidence" value="ECO:0007669"/>
    <property type="project" value="InterPro"/>
</dbReference>
<dbReference type="PROSITE" id="PS51194">
    <property type="entry name" value="HELICASE_CTER"/>
    <property type="match status" value="1"/>
</dbReference>
<dbReference type="Pfam" id="PF00271">
    <property type="entry name" value="Helicase_C"/>
    <property type="match status" value="1"/>
</dbReference>
<accession>A0A9D1HR18</accession>
<feature type="domain" description="Helicase ATP-binding" evidence="4">
    <location>
        <begin position="630"/>
        <end position="788"/>
    </location>
</feature>
<dbReference type="EMBL" id="DVMJ01000064">
    <property type="protein sequence ID" value="HIU13934.1"/>
    <property type="molecule type" value="Genomic_DNA"/>
</dbReference>
<evidence type="ECO:0000259" key="3">
    <source>
        <dbReference type="PROSITE" id="PS50966"/>
    </source>
</evidence>
<dbReference type="SMART" id="SM00487">
    <property type="entry name" value="DEXDc"/>
    <property type="match status" value="1"/>
</dbReference>
<dbReference type="PROSITE" id="PS51192">
    <property type="entry name" value="HELICASE_ATP_BIND_1"/>
    <property type="match status" value="1"/>
</dbReference>
<dbReference type="InterPro" id="IPR038718">
    <property type="entry name" value="SNF2-like_sf"/>
</dbReference>
<dbReference type="GO" id="GO:0008270">
    <property type="term" value="F:zinc ion binding"/>
    <property type="evidence" value="ECO:0007669"/>
    <property type="project" value="UniProtKB-KW"/>
</dbReference>
<dbReference type="InterPro" id="IPR049730">
    <property type="entry name" value="SNF2/RAD54-like_C"/>
</dbReference>
<comment type="caution">
    <text evidence="6">The sequence shown here is derived from an EMBL/GenBank/DDBJ whole genome shotgun (WGS) entry which is preliminary data.</text>
</comment>
<dbReference type="SUPFAM" id="SSF52540">
    <property type="entry name" value="P-loop containing nucleoside triphosphate hydrolases"/>
    <property type="match status" value="2"/>
</dbReference>
<sequence>MLPYLFVQELIPNSRNYRTAVAYYHRDLVSWLKVTEESYGYCVNGSVEVYDMDFQCEIMLDAQGHLLNYDCECDYCTDKSPCAHIGAILLKLNELDLPYFPYSYQRENWAEQFLKERENYRISQELNYTKTFLKQKKAKYVQQLSGELQLAKYHLYPLLISRGEGEFSLEYRIGNDRTYVVRSISALLDNIDEQNEVSYGKKLQFIHRLEAFSDQAQKQIAFMREALRFEEYRRAQQTHYYYGYYQDVRLGRYIELAPQLYESFFTACVGQTFKELSLAHRDHYEMEVEEKEDYYTLHFLSPNGVGCIGEQHYYSMEQTGENHFTLFAYPLDDKHNVEELLSTFLEHDVMVSKDHFAEFYKYVLKPIEKYLIIHHLPELINNPYEQIRIYGDVNENGQVEFQLYYEDEDKNRVFGFDDSFDHTYEQDLVEQSFRLYTDRIDNKKGMAYFDMNDENTYAFIHERLPILQDYAEIYVSEALKKVGQPVHYQIQVGIRVNNDLISVDINSVDIPKMEVAEVLAQYRRKKKFHRLRTGELISLDSPELEELSHMMARYHVDTKDIVQGEFQLDQNRMFALDQEAEQESLIKVNRAESFKDLIQRFEQPVEPFLLAEHYDHLLRDYQKEGYQWLRTLHQYGFNGILADDMGLGKTLQVICLLDHVDRQDPSIVICPSSLIYNWEDEVRRFAEHLQPLCIVGDQGQRQSLIKGDLKGKLLITSYDYMRRDIEYYQDLSFQYAILDESQYIKNQNTKNARAVKQLQAKHKLALSGTPIENSLAELWSVFDFLMPQYLFNYHYFRQEFELPIVKNHDEGKIAILRQMVSPFILRRNKKEVLTELPEKIEIKQLIPFSESERELYYASLSQVNEQLQILLNAPVHLDKMAILALLTRLREICCEPRLLYENIQQPSSKMKACLDLVTNYKQNGQKVLIFSSFTSLFELMEPELHRNGISYLKLTGQTSKEKRREAVNAFQEGKADVFLISLKAGGTGLNLTRAEAVIHFDPWWNQSSQNQATDRAYRIGQTQNVQVHQLIMKESVEEKMMRLQEKKKELADLFVENSEGNIGSLSKEEIMELFAR</sequence>
<dbReference type="InterPro" id="IPR027417">
    <property type="entry name" value="P-loop_NTPase"/>
</dbReference>
<keyword evidence="2" id="KW-0862">Zinc</keyword>
<evidence type="ECO:0000256" key="1">
    <source>
        <dbReference type="ARBA" id="ARBA00022801"/>
    </source>
</evidence>
<dbReference type="PROSITE" id="PS50966">
    <property type="entry name" value="ZF_SWIM"/>
    <property type="match status" value="1"/>
</dbReference>
<reference evidence="6" key="1">
    <citation type="submission" date="2020-10" db="EMBL/GenBank/DDBJ databases">
        <authorList>
            <person name="Gilroy R."/>
        </authorList>
    </citation>
    <scope>NUCLEOTIDE SEQUENCE</scope>
    <source>
        <strain evidence="6">CHK195-11698</strain>
    </source>
</reference>
<dbReference type="InterPro" id="IPR013663">
    <property type="entry name" value="Helicase_SWF/SNF/SWI_bac"/>
</dbReference>
<dbReference type="CDD" id="cd18793">
    <property type="entry name" value="SF2_C_SNF"/>
    <property type="match status" value="1"/>
</dbReference>
<dbReference type="PANTHER" id="PTHR10799">
    <property type="entry name" value="SNF2/RAD54 HELICASE FAMILY"/>
    <property type="match status" value="1"/>
</dbReference>
<organism evidence="6 7">
    <name type="scientific">Candidatus Fimiplasma intestinipullorum</name>
    <dbReference type="NCBI Taxonomy" id="2840825"/>
    <lineage>
        <taxon>Bacteria</taxon>
        <taxon>Bacillati</taxon>
        <taxon>Bacillota</taxon>
        <taxon>Clostridia</taxon>
        <taxon>Eubacteriales</taxon>
        <taxon>Candidatus Fimiplasma</taxon>
    </lineage>
</organism>
<reference evidence="6" key="2">
    <citation type="journal article" date="2021" name="PeerJ">
        <title>Extensive microbial diversity within the chicken gut microbiome revealed by metagenomics and culture.</title>
        <authorList>
            <person name="Gilroy R."/>
            <person name="Ravi A."/>
            <person name="Getino M."/>
            <person name="Pursley I."/>
            <person name="Horton D.L."/>
            <person name="Alikhan N.F."/>
            <person name="Baker D."/>
            <person name="Gharbi K."/>
            <person name="Hall N."/>
            <person name="Watson M."/>
            <person name="Adriaenssens E.M."/>
            <person name="Foster-Nyarko E."/>
            <person name="Jarju S."/>
            <person name="Secka A."/>
            <person name="Antonio M."/>
            <person name="Oren A."/>
            <person name="Chaudhuri R.R."/>
            <person name="La Ragione R."/>
            <person name="Hildebrand F."/>
            <person name="Pallen M.J."/>
        </authorList>
    </citation>
    <scope>NUCLEOTIDE SEQUENCE</scope>
    <source>
        <strain evidence="6">CHK195-11698</strain>
    </source>
</reference>
<proteinExistence type="predicted"/>
<dbReference type="Gene3D" id="3.40.50.10810">
    <property type="entry name" value="Tandem AAA-ATPase domain"/>
    <property type="match status" value="1"/>
</dbReference>
<dbReference type="InterPro" id="IPR007527">
    <property type="entry name" value="Znf_SWIM"/>
</dbReference>
<evidence type="ECO:0000259" key="5">
    <source>
        <dbReference type="PROSITE" id="PS51194"/>
    </source>
</evidence>
<dbReference type="Gene3D" id="3.40.50.300">
    <property type="entry name" value="P-loop containing nucleotide triphosphate hydrolases"/>
    <property type="match status" value="1"/>
</dbReference>
<keyword evidence="2" id="KW-0863">Zinc-finger</keyword>
<dbReference type="SMART" id="SM00490">
    <property type="entry name" value="HELICc"/>
    <property type="match status" value="1"/>
</dbReference>
<evidence type="ECO:0000313" key="7">
    <source>
        <dbReference type="Proteomes" id="UP000824175"/>
    </source>
</evidence>
<keyword evidence="2" id="KW-0479">Metal-binding</keyword>
<gene>
    <name evidence="6" type="ORF">IAD15_07695</name>
</gene>
<dbReference type="InterPro" id="IPR014001">
    <property type="entry name" value="Helicase_ATP-bd"/>
</dbReference>
<feature type="domain" description="SWIM-type" evidence="3">
    <location>
        <begin position="56"/>
        <end position="93"/>
    </location>
</feature>
<dbReference type="GO" id="GO:0016787">
    <property type="term" value="F:hydrolase activity"/>
    <property type="evidence" value="ECO:0007669"/>
    <property type="project" value="UniProtKB-KW"/>
</dbReference>
<evidence type="ECO:0000313" key="6">
    <source>
        <dbReference type="EMBL" id="HIU13934.1"/>
    </source>
</evidence>
<protein>
    <submittedName>
        <fullName evidence="6">SNF2 helicase associated domain-containing protein</fullName>
    </submittedName>
</protein>
<keyword evidence="1" id="KW-0378">Hydrolase</keyword>
<dbReference type="Proteomes" id="UP000824175">
    <property type="component" value="Unassembled WGS sequence"/>
</dbReference>
<feature type="domain" description="Helicase C-terminal" evidence="5">
    <location>
        <begin position="912"/>
        <end position="1066"/>
    </location>
</feature>
<dbReference type="InterPro" id="IPR000330">
    <property type="entry name" value="SNF2_N"/>
</dbReference>
<dbReference type="CDD" id="cd18012">
    <property type="entry name" value="DEXQc_arch_SWI2_SNF2"/>
    <property type="match status" value="1"/>
</dbReference>
<dbReference type="AlphaFoldDB" id="A0A9D1HR18"/>
<evidence type="ECO:0000259" key="4">
    <source>
        <dbReference type="PROSITE" id="PS51192"/>
    </source>
</evidence>
<dbReference type="Pfam" id="PF08455">
    <property type="entry name" value="SNF2_assoc"/>
    <property type="match status" value="1"/>
</dbReference>
<name>A0A9D1HR18_9FIRM</name>
<evidence type="ECO:0000256" key="2">
    <source>
        <dbReference type="PROSITE-ProRule" id="PRU00325"/>
    </source>
</evidence>
<dbReference type="Pfam" id="PF00176">
    <property type="entry name" value="SNF2-rel_dom"/>
    <property type="match status" value="1"/>
</dbReference>
<dbReference type="InterPro" id="IPR001650">
    <property type="entry name" value="Helicase_C-like"/>
</dbReference>